<accession>A0A099U2E7</accession>
<dbReference type="GO" id="GO:0005524">
    <property type="term" value="F:ATP binding"/>
    <property type="evidence" value="ECO:0007669"/>
    <property type="project" value="InterPro"/>
</dbReference>
<keyword evidence="3" id="KW-0067">ATP-binding</keyword>
<dbReference type="EMBL" id="JRPD02000024">
    <property type="protein sequence ID" value="TLD98785.1"/>
    <property type="molecule type" value="Genomic_DNA"/>
</dbReference>
<dbReference type="SUPFAM" id="SSF52540">
    <property type="entry name" value="P-loop containing nucleoside triphosphate hydrolases"/>
    <property type="match status" value="1"/>
</dbReference>
<protein>
    <submittedName>
        <fullName evidence="3">DEAD/DEAH box helicase</fullName>
    </submittedName>
    <submittedName>
        <fullName evidence="2">Type III restriction enzyme R protein</fullName>
        <ecNumber evidence="2">3.1.21.5</ecNumber>
    </submittedName>
</protein>
<dbReference type="EC" id="3.1.21.5" evidence="2"/>
<dbReference type="PANTHER" id="PTHR47396:SF1">
    <property type="entry name" value="ATP-DEPENDENT HELICASE IRC3-RELATED"/>
    <property type="match status" value="1"/>
</dbReference>
<evidence type="ECO:0000313" key="4">
    <source>
        <dbReference type="Proteomes" id="UP000029922"/>
    </source>
</evidence>
<keyword evidence="3" id="KW-0347">Helicase</keyword>
<dbReference type="GO" id="GO:0015668">
    <property type="term" value="F:type III site-specific deoxyribonuclease activity"/>
    <property type="evidence" value="ECO:0007669"/>
    <property type="project" value="UniProtKB-EC"/>
</dbReference>
<dbReference type="REBASE" id="99266">
    <property type="entry name" value="HmuST1ORF3055P"/>
</dbReference>
<dbReference type="InterPro" id="IPR027417">
    <property type="entry name" value="P-loop_NTPase"/>
</dbReference>
<dbReference type="STRING" id="216.LS73_03075"/>
<dbReference type="Proteomes" id="UP000029922">
    <property type="component" value="Unassembled WGS sequence"/>
</dbReference>
<dbReference type="GO" id="GO:0003677">
    <property type="term" value="F:DNA binding"/>
    <property type="evidence" value="ECO:0007669"/>
    <property type="project" value="InterPro"/>
</dbReference>
<dbReference type="PANTHER" id="PTHR47396">
    <property type="entry name" value="TYPE I RESTRICTION ENZYME ECOKI R PROTEIN"/>
    <property type="match status" value="1"/>
</dbReference>
<keyword evidence="3" id="KW-0547">Nucleotide-binding</keyword>
<reference evidence="3 4" key="1">
    <citation type="journal article" date="2014" name="Genome Announc.">
        <title>Draft genome sequences of eight enterohepatic helicobacter species isolated from both laboratory and wild rodents.</title>
        <authorList>
            <person name="Sheh A."/>
            <person name="Shen Z."/>
            <person name="Fox J.G."/>
        </authorList>
    </citation>
    <scope>NUCLEOTIDE SEQUENCE [LARGE SCALE GENOMIC DNA]</scope>
    <source>
        <strain evidence="3 4">ST1</strain>
    </source>
</reference>
<dbReference type="Pfam" id="PF04851">
    <property type="entry name" value="ResIII"/>
    <property type="match status" value="1"/>
</dbReference>
<dbReference type="InterPro" id="IPR045572">
    <property type="entry name" value="RE_endonuc_C"/>
</dbReference>
<evidence type="ECO:0000259" key="1">
    <source>
        <dbReference type="PROSITE" id="PS51192"/>
    </source>
</evidence>
<organism evidence="2 5">
    <name type="scientific">Helicobacter muridarum</name>
    <dbReference type="NCBI Taxonomy" id="216"/>
    <lineage>
        <taxon>Bacteria</taxon>
        <taxon>Pseudomonadati</taxon>
        <taxon>Campylobacterota</taxon>
        <taxon>Epsilonproteobacteria</taxon>
        <taxon>Campylobacterales</taxon>
        <taxon>Helicobacteraceae</taxon>
        <taxon>Helicobacter</taxon>
    </lineage>
</organism>
<feature type="domain" description="Helicase ATP-binding" evidence="1">
    <location>
        <begin position="49"/>
        <end position="235"/>
    </location>
</feature>
<dbReference type="OrthoDB" id="9804145at2"/>
<dbReference type="RefSeq" id="WP_034557273.1">
    <property type="nucleotide sequence ID" value="NZ_FZML01000021.1"/>
</dbReference>
<dbReference type="GO" id="GO:0004386">
    <property type="term" value="F:helicase activity"/>
    <property type="evidence" value="ECO:0007669"/>
    <property type="project" value="UniProtKB-KW"/>
</dbReference>
<dbReference type="Pfam" id="PF19778">
    <property type="entry name" value="RE_endonuc"/>
    <property type="match status" value="1"/>
</dbReference>
<dbReference type="InterPro" id="IPR050742">
    <property type="entry name" value="Helicase_Restrict-Modif_Enz"/>
</dbReference>
<dbReference type="REBASE" id="431723">
    <property type="entry name" value="Hmu12714ORF246P"/>
</dbReference>
<dbReference type="Gene3D" id="3.40.50.300">
    <property type="entry name" value="P-loop containing nucleotide triphosphate hydrolases"/>
    <property type="match status" value="2"/>
</dbReference>
<dbReference type="EMBL" id="UGJE01000002">
    <property type="protein sequence ID" value="STQ85460.1"/>
    <property type="molecule type" value="Genomic_DNA"/>
</dbReference>
<dbReference type="AlphaFoldDB" id="A0A099U2E7"/>
<sequence length="969" mass="113009">MIFEKQEYQQDCINNIVEILKDFDFKSHNASNLQQCLQDFYKRNSEIPIKNFSKKLNLDILMETGTGKTFTYLNLIFELHKFNRQNKFIIFVPRRAILESIKQNIELTKAYFYVEYQKYLKVYFYTDSKSQSGIINHYIKNQDELSVLVLTNSAIDKKDNILNKSSESLFNDKSIFENIIDLNPISIIDEPHLLKGEKFSKSFERIKSLYFRFGATFSKEKDFELSNMAYCLDSISAFKSYLVKQVKVHSISDFGQNNITLKEAKKQEATFTMFKNGMHQDIGVKLGEDLSKIGLGGVSLVKIESSKVYLSNNSIIEKKESYTLSEDEIERILELSIDLHFEKEQKLFSQNIKALSLFFIPNISDFRKVAEKENVGKEPFIKNTFERLYKAKRKEILQQNISKEYREFLQKDIDENGNLLVHQGYFSGDSHSKGNLDDKEAADIALILKDKEKLLSLSTPLRFIFSVWALQEGWDNPNIFTLTKLSSSSSEISTHQQVGRGLRLCVNNSGKRITHSYFGYDDESFYDINYLDIVISGKEVNFIENLQKEINDSSFVFNGEILNIDILQNFGLNLYEAHDVIYLLKNRLKLIQFNEESNNYTIVSPLFEGLQNSQEAKELLGDKFDKFISHFKESQNKHKQIINANKSQTKIKIKQNLAKDFKELWDIINKKATIVYKNIKEQQIINEVANEFNKRSIEKEQIIYTKKVFNAKENRIEIQEINTLDSKYYQQSLSKDITSLFINFARTKNKELPLQFLLDIYSKLNKTKLQNSPKKAFDELRNIIESSLHNGLLQSVNYDFTLNIFSQSYKNLFDENGNFLTEIDKNKLGKYIDSTIPAKKYLYEQIVYDSNIETDIAKEDIDKVDNREIQVFAKLPKLRIPTPYKNYEPDFAYFLKDKNGKSIFFVCETKGYDNESKIPQDEIKKIDYASSFFTQLNAHLKDENIKVIFNKRINKQNLLNCINEVLKGG</sequence>
<dbReference type="InterPro" id="IPR014001">
    <property type="entry name" value="Helicase_ATP-bd"/>
</dbReference>
<evidence type="ECO:0000313" key="5">
    <source>
        <dbReference type="Proteomes" id="UP000255139"/>
    </source>
</evidence>
<keyword evidence="2" id="KW-0378">Hydrolase</keyword>
<keyword evidence="5" id="KW-1185">Reference proteome</keyword>
<evidence type="ECO:0000313" key="2">
    <source>
        <dbReference type="EMBL" id="STQ85460.1"/>
    </source>
</evidence>
<dbReference type="PROSITE" id="PS51192">
    <property type="entry name" value="HELICASE_ATP_BIND_1"/>
    <property type="match status" value="1"/>
</dbReference>
<evidence type="ECO:0000313" key="3">
    <source>
        <dbReference type="EMBL" id="TLD98785.1"/>
    </source>
</evidence>
<dbReference type="InterPro" id="IPR006935">
    <property type="entry name" value="Helicase/UvrB_N"/>
</dbReference>
<proteinExistence type="predicted"/>
<name>A0A099U2E7_9HELI</name>
<reference evidence="2 5" key="2">
    <citation type="submission" date="2018-06" db="EMBL/GenBank/DDBJ databases">
        <authorList>
            <consortium name="Pathogen Informatics"/>
            <person name="Doyle S."/>
        </authorList>
    </citation>
    <scope>NUCLEOTIDE SEQUENCE [LARGE SCALE GENOMIC DNA]</scope>
    <source>
        <strain evidence="2 5">NCTC12714</strain>
    </source>
</reference>
<gene>
    <name evidence="2" type="primary">res_1</name>
    <name evidence="3" type="ORF">LS73_008390</name>
    <name evidence="2" type="ORF">NCTC12714_00245</name>
</gene>
<dbReference type="Proteomes" id="UP000255139">
    <property type="component" value="Unassembled WGS sequence"/>
</dbReference>
<dbReference type="GO" id="GO:0005829">
    <property type="term" value="C:cytosol"/>
    <property type="evidence" value="ECO:0007669"/>
    <property type="project" value="TreeGrafter"/>
</dbReference>